<comment type="caution">
    <text evidence="2">The sequence shown here is derived from an EMBL/GenBank/DDBJ whole genome shotgun (WGS) entry which is preliminary data.</text>
</comment>
<evidence type="ECO:0000313" key="2">
    <source>
        <dbReference type="EMBL" id="GAV04349.1"/>
    </source>
</evidence>
<evidence type="ECO:0000313" key="3">
    <source>
        <dbReference type="Proteomes" id="UP000186922"/>
    </source>
</evidence>
<sequence>MDGRRQPSIALSEGNGIVKSAPQSISIRYLFPALQIAKNEPKIDKKRGRKKTPLLQPKSAFSFSVPSFD</sequence>
<evidence type="ECO:0000256" key="1">
    <source>
        <dbReference type="SAM" id="MobiDB-lite"/>
    </source>
</evidence>
<accession>A0A1D1W0F5</accession>
<dbReference type="Proteomes" id="UP000186922">
    <property type="component" value="Unassembled WGS sequence"/>
</dbReference>
<keyword evidence="3" id="KW-1185">Reference proteome</keyword>
<feature type="compositionally biased region" description="Polar residues" evidence="1">
    <location>
        <begin position="59"/>
        <end position="69"/>
    </location>
</feature>
<proteinExistence type="predicted"/>
<feature type="region of interest" description="Disordered" evidence="1">
    <location>
        <begin position="41"/>
        <end position="69"/>
    </location>
</feature>
<dbReference type="EMBL" id="BDGG01000010">
    <property type="protein sequence ID" value="GAV04349.1"/>
    <property type="molecule type" value="Genomic_DNA"/>
</dbReference>
<protein>
    <submittedName>
        <fullName evidence="2">Uncharacterized protein</fullName>
    </submittedName>
</protein>
<dbReference type="AlphaFoldDB" id="A0A1D1W0F5"/>
<reference evidence="2 3" key="1">
    <citation type="journal article" date="2016" name="Nat. Commun.">
        <title>Extremotolerant tardigrade genome and improved radiotolerance of human cultured cells by tardigrade-unique protein.</title>
        <authorList>
            <person name="Hashimoto T."/>
            <person name="Horikawa D.D."/>
            <person name="Saito Y."/>
            <person name="Kuwahara H."/>
            <person name="Kozuka-Hata H."/>
            <person name="Shin-I T."/>
            <person name="Minakuchi Y."/>
            <person name="Ohishi K."/>
            <person name="Motoyama A."/>
            <person name="Aizu T."/>
            <person name="Enomoto A."/>
            <person name="Kondo K."/>
            <person name="Tanaka S."/>
            <person name="Hara Y."/>
            <person name="Koshikawa S."/>
            <person name="Sagara H."/>
            <person name="Miura T."/>
            <person name="Yokobori S."/>
            <person name="Miyagawa K."/>
            <person name="Suzuki Y."/>
            <person name="Kubo T."/>
            <person name="Oyama M."/>
            <person name="Kohara Y."/>
            <person name="Fujiyama A."/>
            <person name="Arakawa K."/>
            <person name="Katayama T."/>
            <person name="Toyoda A."/>
            <person name="Kunieda T."/>
        </authorList>
    </citation>
    <scope>NUCLEOTIDE SEQUENCE [LARGE SCALE GENOMIC DNA]</scope>
    <source>
        <strain evidence="2 3">YOKOZUNA-1</strain>
    </source>
</reference>
<organism evidence="2 3">
    <name type="scientific">Ramazzottius varieornatus</name>
    <name type="common">Water bear</name>
    <name type="synonym">Tardigrade</name>
    <dbReference type="NCBI Taxonomy" id="947166"/>
    <lineage>
        <taxon>Eukaryota</taxon>
        <taxon>Metazoa</taxon>
        <taxon>Ecdysozoa</taxon>
        <taxon>Tardigrada</taxon>
        <taxon>Eutardigrada</taxon>
        <taxon>Parachela</taxon>
        <taxon>Hypsibioidea</taxon>
        <taxon>Ramazzottiidae</taxon>
        <taxon>Ramazzottius</taxon>
    </lineage>
</organism>
<gene>
    <name evidence="2" type="primary">RvY_14639-1</name>
    <name evidence="2" type="synonym">RvY_14639.1</name>
    <name evidence="2" type="ORF">RvY_14639</name>
</gene>
<name>A0A1D1W0F5_RAMVA</name>